<feature type="chain" id="PRO_5035902467" description="Membrane-associated protein" evidence="2">
    <location>
        <begin position="23"/>
        <end position="107"/>
    </location>
</feature>
<keyword evidence="1" id="KW-0472">Membrane</keyword>
<dbReference type="AlphaFoldDB" id="A0A8T1WW44"/>
<dbReference type="OrthoDB" id="129775at2759"/>
<protein>
    <recommendedName>
        <fullName evidence="5">Membrane-associated protein</fullName>
    </recommendedName>
</protein>
<evidence type="ECO:0008006" key="5">
    <source>
        <dbReference type="Google" id="ProtNLM"/>
    </source>
</evidence>
<sequence length="107" mass="11076">MQATKVSVICSVIATLLPTTAASNTIRNLEDESDSATAGGISTVSIACVAAAAAVVIALLVVVKVRATGNVNARKEVEMHEVVISPSQPIGLQPMSTKKQFVYTAHI</sequence>
<keyword evidence="1" id="KW-0812">Transmembrane</keyword>
<accession>A0A8T1WW44</accession>
<dbReference type="EMBL" id="JAGDFL010000105">
    <property type="protein sequence ID" value="KAG7397656.1"/>
    <property type="molecule type" value="Genomic_DNA"/>
</dbReference>
<proteinExistence type="predicted"/>
<gene>
    <name evidence="3" type="ORF">PHYBOEH_000415</name>
</gene>
<name>A0A8T1WW44_9STRA</name>
<evidence type="ECO:0000313" key="3">
    <source>
        <dbReference type="EMBL" id="KAG7397656.1"/>
    </source>
</evidence>
<evidence type="ECO:0000256" key="1">
    <source>
        <dbReference type="SAM" id="Phobius"/>
    </source>
</evidence>
<evidence type="ECO:0000313" key="4">
    <source>
        <dbReference type="Proteomes" id="UP000693981"/>
    </source>
</evidence>
<feature type="signal peptide" evidence="2">
    <location>
        <begin position="1"/>
        <end position="22"/>
    </location>
</feature>
<organism evidence="3 4">
    <name type="scientific">Phytophthora boehmeriae</name>
    <dbReference type="NCBI Taxonomy" id="109152"/>
    <lineage>
        <taxon>Eukaryota</taxon>
        <taxon>Sar</taxon>
        <taxon>Stramenopiles</taxon>
        <taxon>Oomycota</taxon>
        <taxon>Peronosporomycetes</taxon>
        <taxon>Peronosporales</taxon>
        <taxon>Peronosporaceae</taxon>
        <taxon>Phytophthora</taxon>
    </lineage>
</organism>
<dbReference type="Proteomes" id="UP000693981">
    <property type="component" value="Unassembled WGS sequence"/>
</dbReference>
<keyword evidence="1" id="KW-1133">Transmembrane helix</keyword>
<feature type="transmembrane region" description="Helical" evidence="1">
    <location>
        <begin position="38"/>
        <end position="63"/>
    </location>
</feature>
<keyword evidence="4" id="KW-1185">Reference proteome</keyword>
<comment type="caution">
    <text evidence="3">The sequence shown here is derived from an EMBL/GenBank/DDBJ whole genome shotgun (WGS) entry which is preliminary data.</text>
</comment>
<keyword evidence="2" id="KW-0732">Signal</keyword>
<reference evidence="3" key="1">
    <citation type="submission" date="2021-02" db="EMBL/GenBank/DDBJ databases">
        <authorList>
            <person name="Palmer J.M."/>
        </authorList>
    </citation>
    <scope>NUCLEOTIDE SEQUENCE</scope>
    <source>
        <strain evidence="3">SCRP23</strain>
    </source>
</reference>
<evidence type="ECO:0000256" key="2">
    <source>
        <dbReference type="SAM" id="SignalP"/>
    </source>
</evidence>